<evidence type="ECO:0000256" key="3">
    <source>
        <dbReference type="ARBA" id="ARBA00023163"/>
    </source>
</evidence>
<feature type="domain" description="HTH gntR-type" evidence="4">
    <location>
        <begin position="4"/>
        <end position="72"/>
    </location>
</feature>
<proteinExistence type="predicted"/>
<dbReference type="SMART" id="SM00345">
    <property type="entry name" value="HTH_GNTR"/>
    <property type="match status" value="1"/>
</dbReference>
<protein>
    <submittedName>
        <fullName evidence="5">GntR family transcriptional regulator, transcriptional repressor for pyruvate dehydrogenase complex</fullName>
    </submittedName>
</protein>
<dbReference type="AlphaFoldDB" id="A0A1I4S7U9"/>
<dbReference type="GO" id="GO:0003677">
    <property type="term" value="F:DNA binding"/>
    <property type="evidence" value="ECO:0007669"/>
    <property type="project" value="UniProtKB-KW"/>
</dbReference>
<dbReference type="EMBL" id="FOUY01000001">
    <property type="protein sequence ID" value="SFM60411.1"/>
    <property type="molecule type" value="Genomic_DNA"/>
</dbReference>
<reference evidence="5 6" key="1">
    <citation type="submission" date="2016-10" db="EMBL/GenBank/DDBJ databases">
        <authorList>
            <person name="de Groot N.N."/>
        </authorList>
    </citation>
    <scope>NUCLEOTIDE SEQUENCE [LARGE SCALE GENOMIC DNA]</scope>
    <source>
        <strain evidence="5 6">CGMCC 4.1877</strain>
    </source>
</reference>
<keyword evidence="6" id="KW-1185">Reference proteome</keyword>
<dbReference type="PANTHER" id="PTHR43537:SF5">
    <property type="entry name" value="UXU OPERON TRANSCRIPTIONAL REGULATOR"/>
    <property type="match status" value="1"/>
</dbReference>
<dbReference type="SUPFAM" id="SSF46785">
    <property type="entry name" value="Winged helix' DNA-binding domain"/>
    <property type="match status" value="1"/>
</dbReference>
<dbReference type="GO" id="GO:0003700">
    <property type="term" value="F:DNA-binding transcription factor activity"/>
    <property type="evidence" value="ECO:0007669"/>
    <property type="project" value="InterPro"/>
</dbReference>
<evidence type="ECO:0000256" key="2">
    <source>
        <dbReference type="ARBA" id="ARBA00023125"/>
    </source>
</evidence>
<dbReference type="InterPro" id="IPR008920">
    <property type="entry name" value="TF_FadR/GntR_C"/>
</dbReference>
<dbReference type="InterPro" id="IPR011711">
    <property type="entry name" value="GntR_C"/>
</dbReference>
<dbReference type="InterPro" id="IPR036390">
    <property type="entry name" value="WH_DNA-bd_sf"/>
</dbReference>
<keyword evidence="1" id="KW-0805">Transcription regulation</keyword>
<dbReference type="SUPFAM" id="SSF48008">
    <property type="entry name" value="GntR ligand-binding domain-like"/>
    <property type="match status" value="1"/>
</dbReference>
<sequence length="248" mass="27225">MGRRPVPEVIAELITAEINAGTLRPGDKLPSEPELARQLEVGRTSLREAIRTLGTLGVLEVVRGRGTFVRDPAAAPSPSPRFVEFSTTAGPAAAELLEVRLGIETAAASLACLRASGSDMDAMAARCREHEAARRRGDPDELVGTDERVHQALIDAAHNELLNSMYASLVPGLREFRRETLMLERADERFDPGHRDILRAVRNRDAASARDAVVRHIGALYGEVRRAAHESDPVQHMLEFDDIVRAFR</sequence>
<gene>
    <name evidence="5" type="ORF">SAMN05216207_1001287</name>
</gene>
<dbReference type="SMART" id="SM00895">
    <property type="entry name" value="FCD"/>
    <property type="match status" value="1"/>
</dbReference>
<dbReference type="InterPro" id="IPR000524">
    <property type="entry name" value="Tscrpt_reg_HTH_GntR"/>
</dbReference>
<evidence type="ECO:0000313" key="6">
    <source>
        <dbReference type="Proteomes" id="UP000199614"/>
    </source>
</evidence>
<dbReference type="PANTHER" id="PTHR43537">
    <property type="entry name" value="TRANSCRIPTIONAL REGULATOR, GNTR FAMILY"/>
    <property type="match status" value="1"/>
</dbReference>
<dbReference type="PRINTS" id="PR00035">
    <property type="entry name" value="HTHGNTR"/>
</dbReference>
<evidence type="ECO:0000259" key="4">
    <source>
        <dbReference type="PROSITE" id="PS50949"/>
    </source>
</evidence>
<keyword evidence="2" id="KW-0238">DNA-binding</keyword>
<evidence type="ECO:0000313" key="5">
    <source>
        <dbReference type="EMBL" id="SFM60411.1"/>
    </source>
</evidence>
<dbReference type="PROSITE" id="PS50949">
    <property type="entry name" value="HTH_GNTR"/>
    <property type="match status" value="1"/>
</dbReference>
<keyword evidence="5" id="KW-0670">Pyruvate</keyword>
<dbReference type="Gene3D" id="1.20.120.530">
    <property type="entry name" value="GntR ligand-binding domain-like"/>
    <property type="match status" value="1"/>
</dbReference>
<dbReference type="CDD" id="cd07377">
    <property type="entry name" value="WHTH_GntR"/>
    <property type="match status" value="1"/>
</dbReference>
<dbReference type="Proteomes" id="UP000199614">
    <property type="component" value="Unassembled WGS sequence"/>
</dbReference>
<dbReference type="InterPro" id="IPR036388">
    <property type="entry name" value="WH-like_DNA-bd_sf"/>
</dbReference>
<dbReference type="Pfam" id="PF00392">
    <property type="entry name" value="GntR"/>
    <property type="match status" value="1"/>
</dbReference>
<dbReference type="Pfam" id="PF07729">
    <property type="entry name" value="FCD"/>
    <property type="match status" value="1"/>
</dbReference>
<evidence type="ECO:0000256" key="1">
    <source>
        <dbReference type="ARBA" id="ARBA00023015"/>
    </source>
</evidence>
<organism evidence="5 6">
    <name type="scientific">Pseudonocardia ammonioxydans</name>
    <dbReference type="NCBI Taxonomy" id="260086"/>
    <lineage>
        <taxon>Bacteria</taxon>
        <taxon>Bacillati</taxon>
        <taxon>Actinomycetota</taxon>
        <taxon>Actinomycetes</taxon>
        <taxon>Pseudonocardiales</taxon>
        <taxon>Pseudonocardiaceae</taxon>
        <taxon>Pseudonocardia</taxon>
    </lineage>
</organism>
<dbReference type="Gene3D" id="1.10.10.10">
    <property type="entry name" value="Winged helix-like DNA-binding domain superfamily/Winged helix DNA-binding domain"/>
    <property type="match status" value="1"/>
</dbReference>
<name>A0A1I4S7U9_PSUAM</name>
<dbReference type="STRING" id="260086.SAMN05216207_1001287"/>
<accession>A0A1I4S7U9</accession>
<keyword evidence="3" id="KW-0804">Transcription</keyword>